<dbReference type="EMBL" id="JBCGBO010000007">
    <property type="protein sequence ID" value="KAK9187309.1"/>
    <property type="molecule type" value="Genomic_DNA"/>
</dbReference>
<dbReference type="Proteomes" id="UP001428341">
    <property type="component" value="Unassembled WGS sequence"/>
</dbReference>
<proteinExistence type="predicted"/>
<feature type="region of interest" description="Disordered" evidence="1">
    <location>
        <begin position="79"/>
        <end position="102"/>
    </location>
</feature>
<sequence>MASSENAISAVERGCGHGCLVRPRIVCLVAAGATMDLLCLVAADAIKTKAKGHDLVRFAEIEKPLKGKIKEEKEVFAKEDPSSSLFSEEKEDPDKIKEVEGI</sequence>
<evidence type="ECO:0000313" key="2">
    <source>
        <dbReference type="EMBL" id="KAK9187309.1"/>
    </source>
</evidence>
<accession>A0AAP0QFN9</accession>
<evidence type="ECO:0000256" key="1">
    <source>
        <dbReference type="SAM" id="MobiDB-lite"/>
    </source>
</evidence>
<reference evidence="2 3" key="1">
    <citation type="submission" date="2024-05" db="EMBL/GenBank/DDBJ databases">
        <title>Haplotype-resolved chromosome-level genome assembly of Huyou (Citrus changshanensis).</title>
        <authorList>
            <person name="Miao C."/>
            <person name="Chen W."/>
            <person name="Wu Y."/>
            <person name="Wang L."/>
            <person name="Zhao S."/>
            <person name="Grierson D."/>
            <person name="Xu C."/>
            <person name="Chen K."/>
        </authorList>
    </citation>
    <scope>NUCLEOTIDE SEQUENCE [LARGE SCALE GENOMIC DNA]</scope>
    <source>
        <strain evidence="2">01-14</strain>
        <tissue evidence="2">Leaf</tissue>
    </source>
</reference>
<protein>
    <submittedName>
        <fullName evidence="2">Uncharacterized protein</fullName>
    </submittedName>
</protein>
<organism evidence="2 3">
    <name type="scientific">Citrus x changshan-huyou</name>
    <dbReference type="NCBI Taxonomy" id="2935761"/>
    <lineage>
        <taxon>Eukaryota</taxon>
        <taxon>Viridiplantae</taxon>
        <taxon>Streptophyta</taxon>
        <taxon>Embryophyta</taxon>
        <taxon>Tracheophyta</taxon>
        <taxon>Spermatophyta</taxon>
        <taxon>Magnoliopsida</taxon>
        <taxon>eudicotyledons</taxon>
        <taxon>Gunneridae</taxon>
        <taxon>Pentapetalae</taxon>
        <taxon>rosids</taxon>
        <taxon>malvids</taxon>
        <taxon>Sapindales</taxon>
        <taxon>Rutaceae</taxon>
        <taxon>Aurantioideae</taxon>
        <taxon>Citrus</taxon>
    </lineage>
</organism>
<feature type="compositionally biased region" description="Basic and acidic residues" evidence="1">
    <location>
        <begin position="92"/>
        <end position="102"/>
    </location>
</feature>
<comment type="caution">
    <text evidence="2">The sequence shown here is derived from an EMBL/GenBank/DDBJ whole genome shotgun (WGS) entry which is preliminary data.</text>
</comment>
<gene>
    <name evidence="2" type="ORF">WN944_018701</name>
</gene>
<dbReference type="AlphaFoldDB" id="A0AAP0QFN9"/>
<name>A0AAP0QFN9_9ROSI</name>
<evidence type="ECO:0000313" key="3">
    <source>
        <dbReference type="Proteomes" id="UP001428341"/>
    </source>
</evidence>
<keyword evidence="3" id="KW-1185">Reference proteome</keyword>